<evidence type="ECO:0000313" key="2">
    <source>
        <dbReference type="Proteomes" id="UP000621500"/>
    </source>
</evidence>
<protein>
    <recommendedName>
        <fullName evidence="3">DUF4034 domain-containing protein</fullName>
    </recommendedName>
</protein>
<gene>
    <name evidence="1" type="ORF">Pma05_06490</name>
</gene>
<dbReference type="Proteomes" id="UP000621500">
    <property type="component" value="Unassembled WGS sequence"/>
</dbReference>
<organism evidence="1 2">
    <name type="scientific">Plantactinospora mayteni</name>
    <dbReference type="NCBI Taxonomy" id="566021"/>
    <lineage>
        <taxon>Bacteria</taxon>
        <taxon>Bacillati</taxon>
        <taxon>Actinomycetota</taxon>
        <taxon>Actinomycetes</taxon>
        <taxon>Micromonosporales</taxon>
        <taxon>Micromonosporaceae</taxon>
        <taxon>Plantactinospora</taxon>
    </lineage>
</organism>
<proteinExistence type="predicted"/>
<name>A0ABQ4EH58_9ACTN</name>
<keyword evidence="2" id="KW-1185">Reference proteome</keyword>
<evidence type="ECO:0000313" key="1">
    <source>
        <dbReference type="EMBL" id="GIG94076.1"/>
    </source>
</evidence>
<sequence>MRVDIGEGETVMWPFRKKRIEVSPERPASTAPPIDKAKGDPGAAWLRSALRQRNWTAVRDFLGSVEHPDDRAFYLGVCADVEGVQDWIEDWIAAEPHSTLPMLVRGCHGVYWAWEARGGATAENTSQSQFSGFFDRLRMAENCLDEVVDRDPEDTTAWTFLVTAARGRQVGREEATHRFAEVIRRHPTHLIAHQQMLQFLCRKWFGSTEEMFDFARTAAANAPAGSMLPELVVVAHIEHWLDLPSEEKDPYIMSAPVRAELRAAAEQSIWHPEYRRRPGWPSPFNSFALAFSFAEDYPAAAAVFDAIGDNVTEWPWYYSSGSDPAGRFATWRDIAYANRNEPPR</sequence>
<evidence type="ECO:0008006" key="3">
    <source>
        <dbReference type="Google" id="ProtNLM"/>
    </source>
</evidence>
<dbReference type="RefSeq" id="WP_203855729.1">
    <property type="nucleotide sequence ID" value="NZ_BAAAZQ010000002.1"/>
</dbReference>
<dbReference type="EMBL" id="BONX01000003">
    <property type="protein sequence ID" value="GIG94076.1"/>
    <property type="molecule type" value="Genomic_DNA"/>
</dbReference>
<reference evidence="1 2" key="1">
    <citation type="submission" date="2021-01" db="EMBL/GenBank/DDBJ databases">
        <title>Whole genome shotgun sequence of Plantactinospora mayteni NBRC 109088.</title>
        <authorList>
            <person name="Komaki H."/>
            <person name="Tamura T."/>
        </authorList>
    </citation>
    <scope>NUCLEOTIDE SEQUENCE [LARGE SCALE GENOMIC DNA]</scope>
    <source>
        <strain evidence="1 2">NBRC 109088</strain>
    </source>
</reference>
<accession>A0ABQ4EH58</accession>
<comment type="caution">
    <text evidence="1">The sequence shown here is derived from an EMBL/GenBank/DDBJ whole genome shotgun (WGS) entry which is preliminary data.</text>
</comment>